<dbReference type="Proteomes" id="UP001266305">
    <property type="component" value="Unassembled WGS sequence"/>
</dbReference>
<proteinExistence type="predicted"/>
<comment type="caution">
    <text evidence="1">The sequence shown here is derived from an EMBL/GenBank/DDBJ whole genome shotgun (WGS) entry which is preliminary data.</text>
</comment>
<evidence type="ECO:0000313" key="2">
    <source>
        <dbReference type="Proteomes" id="UP001266305"/>
    </source>
</evidence>
<organism evidence="1 2">
    <name type="scientific">Saguinus oedipus</name>
    <name type="common">Cotton-top tamarin</name>
    <name type="synonym">Oedipomidas oedipus</name>
    <dbReference type="NCBI Taxonomy" id="9490"/>
    <lineage>
        <taxon>Eukaryota</taxon>
        <taxon>Metazoa</taxon>
        <taxon>Chordata</taxon>
        <taxon>Craniata</taxon>
        <taxon>Vertebrata</taxon>
        <taxon>Euteleostomi</taxon>
        <taxon>Mammalia</taxon>
        <taxon>Eutheria</taxon>
        <taxon>Euarchontoglires</taxon>
        <taxon>Primates</taxon>
        <taxon>Haplorrhini</taxon>
        <taxon>Platyrrhini</taxon>
        <taxon>Cebidae</taxon>
        <taxon>Callitrichinae</taxon>
        <taxon>Saguinus</taxon>
    </lineage>
</organism>
<evidence type="ECO:0000313" key="1">
    <source>
        <dbReference type="EMBL" id="KAK2089797.1"/>
    </source>
</evidence>
<accession>A0ABQ9U075</accession>
<gene>
    <name evidence="1" type="ORF">P7K49_032463</name>
</gene>
<reference evidence="1 2" key="1">
    <citation type="submission" date="2023-05" db="EMBL/GenBank/DDBJ databases">
        <title>B98-5 Cell Line De Novo Hybrid Assembly: An Optical Mapping Approach.</title>
        <authorList>
            <person name="Kananen K."/>
            <person name="Auerbach J.A."/>
            <person name="Kautto E."/>
            <person name="Blachly J.S."/>
        </authorList>
    </citation>
    <scope>NUCLEOTIDE SEQUENCE [LARGE SCALE GENOMIC DNA]</scope>
    <source>
        <strain evidence="1">B95-8</strain>
        <tissue evidence="1">Cell line</tissue>
    </source>
</reference>
<name>A0ABQ9U075_SAGOE</name>
<protein>
    <submittedName>
        <fullName evidence="1">Uncharacterized protein</fullName>
    </submittedName>
</protein>
<keyword evidence="2" id="KW-1185">Reference proteome</keyword>
<dbReference type="EMBL" id="JASSZA010000018">
    <property type="protein sequence ID" value="KAK2089797.1"/>
    <property type="molecule type" value="Genomic_DNA"/>
</dbReference>
<sequence length="78" mass="9104">MLLTFRSSYLQTSSLLASDRHLTEEERRHFCREILDFASQPSDSPVYETIDHVRSSKHEGQSFNHNQRIDKVLISSPQ</sequence>